<feature type="region of interest" description="Disordered" evidence="1">
    <location>
        <begin position="579"/>
        <end position="612"/>
    </location>
</feature>
<feature type="compositionally biased region" description="Polar residues" evidence="1">
    <location>
        <begin position="165"/>
        <end position="182"/>
    </location>
</feature>
<dbReference type="AlphaFoldDB" id="A0A6A5WZF8"/>
<keyword evidence="3" id="KW-1185">Reference proteome</keyword>
<reference evidence="2" key="1">
    <citation type="journal article" date="2020" name="Stud. Mycol.">
        <title>101 Dothideomycetes genomes: a test case for predicting lifestyles and emergence of pathogens.</title>
        <authorList>
            <person name="Haridas S."/>
            <person name="Albert R."/>
            <person name="Binder M."/>
            <person name="Bloem J."/>
            <person name="Labutti K."/>
            <person name="Salamov A."/>
            <person name="Andreopoulos B."/>
            <person name="Baker S."/>
            <person name="Barry K."/>
            <person name="Bills G."/>
            <person name="Bluhm B."/>
            <person name="Cannon C."/>
            <person name="Castanera R."/>
            <person name="Culley D."/>
            <person name="Daum C."/>
            <person name="Ezra D."/>
            <person name="Gonzalez J."/>
            <person name="Henrissat B."/>
            <person name="Kuo A."/>
            <person name="Liang C."/>
            <person name="Lipzen A."/>
            <person name="Lutzoni F."/>
            <person name="Magnuson J."/>
            <person name="Mondo S."/>
            <person name="Nolan M."/>
            <person name="Ohm R."/>
            <person name="Pangilinan J."/>
            <person name="Park H.-J."/>
            <person name="Ramirez L."/>
            <person name="Alfaro M."/>
            <person name="Sun H."/>
            <person name="Tritt A."/>
            <person name="Yoshinaga Y."/>
            <person name="Zwiers L.-H."/>
            <person name="Turgeon B."/>
            <person name="Goodwin S."/>
            <person name="Spatafora J."/>
            <person name="Crous P."/>
            <person name="Grigoriev I."/>
        </authorList>
    </citation>
    <scope>NUCLEOTIDE SEQUENCE</scope>
    <source>
        <strain evidence="2">CBS 123094</strain>
    </source>
</reference>
<feature type="compositionally biased region" description="Polar residues" evidence="1">
    <location>
        <begin position="527"/>
        <end position="547"/>
    </location>
</feature>
<feature type="region of interest" description="Disordered" evidence="1">
    <location>
        <begin position="507"/>
        <end position="550"/>
    </location>
</feature>
<feature type="region of interest" description="Disordered" evidence="1">
    <location>
        <begin position="212"/>
        <end position="252"/>
    </location>
</feature>
<protein>
    <submittedName>
        <fullName evidence="2">Uncharacterized protein</fullName>
    </submittedName>
</protein>
<name>A0A6A5WZF8_9PLEO</name>
<feature type="compositionally biased region" description="Polar residues" evidence="1">
    <location>
        <begin position="212"/>
        <end position="238"/>
    </location>
</feature>
<gene>
    <name evidence="2" type="ORF">P154DRAFT_570866</name>
</gene>
<evidence type="ECO:0000313" key="3">
    <source>
        <dbReference type="Proteomes" id="UP000799779"/>
    </source>
</evidence>
<feature type="region of interest" description="Disordered" evidence="1">
    <location>
        <begin position="285"/>
        <end position="304"/>
    </location>
</feature>
<feature type="region of interest" description="Disordered" evidence="1">
    <location>
        <begin position="162"/>
        <end position="196"/>
    </location>
</feature>
<sequence length="630" mass="70334">MPSTISLKLQIHKEALKAHRKATKPLDVGDAVPPMKAYSVPKKMPAKALVKITTQESNTNSVPQLVPTDVKETRLRQYRDRTLVFEDDYINNVSSEVPYSGIPKELRAKSHLDIARPQIVECSMKHKHGKWCTTKKIVKKAMKEPWNLMKFIEQYRYDPHDERSATANGEDQANESAQSSSAHLRGSRTPPRLAPSLKLDIGLGHVAQDTTSRRLSWHTRGTSDNSTPCPSITPNTSLDGMESPTPMEGVERRSQNIHLRLVDDSGRVYTAMITDEDLDDYMSSQFDEPLDDTEAASSHTDESEEIAAEDLEHMAASGTFDPKSHKARSRPNFLSARMASELSNEALLAAMELENRQFEQARVPTITSEPVPSPTRRSKPWNFLSKICALPIRLPSWRLPKKQPRATSKPLVIGQPFDVRHVAGCRPVGVETGAITSGFSTSRTQSEDVERLRKVLDFAEAQDISTFTVPRKFTSKDANEDSVKRIVDRRVSQLSFGTQKIMFYHNLRRQHGIQPSTERPTDADIGDSSSSSQNKLTEPVVQTTGSSKPLHLVSHQGESIDEDPTADESTTTYSIREGIASQSPVDKESIHGQPLNRPSPHSPPLTASPLRRKPSHWFTLGLRIVKLFKP</sequence>
<proteinExistence type="predicted"/>
<evidence type="ECO:0000256" key="1">
    <source>
        <dbReference type="SAM" id="MobiDB-lite"/>
    </source>
</evidence>
<organism evidence="2 3">
    <name type="scientific">Amniculicola lignicola CBS 123094</name>
    <dbReference type="NCBI Taxonomy" id="1392246"/>
    <lineage>
        <taxon>Eukaryota</taxon>
        <taxon>Fungi</taxon>
        <taxon>Dikarya</taxon>
        <taxon>Ascomycota</taxon>
        <taxon>Pezizomycotina</taxon>
        <taxon>Dothideomycetes</taxon>
        <taxon>Pleosporomycetidae</taxon>
        <taxon>Pleosporales</taxon>
        <taxon>Amniculicolaceae</taxon>
        <taxon>Amniculicola</taxon>
    </lineage>
</organism>
<accession>A0A6A5WZF8</accession>
<dbReference type="EMBL" id="ML977562">
    <property type="protein sequence ID" value="KAF2005571.1"/>
    <property type="molecule type" value="Genomic_DNA"/>
</dbReference>
<evidence type="ECO:0000313" key="2">
    <source>
        <dbReference type="EMBL" id="KAF2005571.1"/>
    </source>
</evidence>
<dbReference type="Proteomes" id="UP000799779">
    <property type="component" value="Unassembled WGS sequence"/>
</dbReference>